<evidence type="ECO:0000256" key="1">
    <source>
        <dbReference type="ARBA" id="ARBA00004167"/>
    </source>
</evidence>
<proteinExistence type="predicted"/>
<dbReference type="GO" id="GO:0005886">
    <property type="term" value="C:plasma membrane"/>
    <property type="evidence" value="ECO:0007669"/>
    <property type="project" value="InterPro"/>
</dbReference>
<sequence length="1475" mass="152106">MKSREASARLQRCSIRSRFAAQLPWFPDLLPLRSRRPGKGGAASRLLTAAFAVVLLALAWLGHAATGEAAEGETTILGDLLSRALSTPTSRVSIGAVDGALSSDATIRDVAIADRNGVWLRLDKARLIWRRTALLSRRLEIDRLEIGRLEVLRRPLPSATPPAQDKEALLPDLPVKVVVKAFQLTDLVLGEPVIGEAARIAGAGQATLGDPREGLDLGVGLRRLDKPGTVTIKLAYVPQTNRLDLKLAHDEPAGGLAARLMNLPGLPPVSLDLDGRGTLDAWNATLDFKAGEGIGAEGKARIDRAGRERRMVLDLASRVEGLMPGPLAAIFAGTTRLDGDLRFVDDGAVRVDRFELTSRTARLAVNGGVDAARVADLTLQARALPTEGGVTKAGDATLETLVLDASLKGPFDGPTVRGTLRAAGLSAAGSRLGRASADLVVEPLPRQPEGQSFRLAANADVDGLHLADPALRRAIGPKAAVRLAGRIDPNGVADLETASLEAPTASARYTGRIGREVVAGTLRADLPDLAAFSLAAGRPLGGRVAAKALLSGDPGRAGITADVEASTEKLYLGTPALDRTLGRELRFTGRLTRLPDGYAVQAARLTGHAVTATVDGRATEAKADMTGRVDLTDLATLDPELAGKAGLDARLTGSLERPDVALTLSAPEARAMGRPLRDLAVRAQVTDVTGALDGTLALSGRVDGKPLAGDLHLARRDADWLLDKLALTLGSVALSGRGAVDPASRLAEGEVSLKAGDLDDLSALALTRLQGRVTAAITLSRTGGRQDATIRATGEGVRGAGVAVSRLDADLAGTDLWRSPRVSGQLAADRVVAGAETIEAVRLDAKPAPEGSDLALQARARGFALDGAARLVPAAHPRLDLTRFSAVRGGDRLALAGPATITFRDEGVTVERLAIAAGSGRASLDGTIGQRLDLRLGLKSLPLAMARIAAPSLSLSGILDGEASLAGPAASPEGRYALSVSRLVTPETRSAGLPPIDARASGRIEDGRAGIDGTVTAGRGVQLTLSGSLPVEAGGTLALRTRGTIDAALANTLLAAGGQRLTGRVALDAGIGGTLQAPRVDGAATLTGGSFTDPLNGVSLTDIQGRVTGRGDTLVIERLTAATRNGGTVQAQGRVAVEPAAGFPGNLTIRADRAELVSSPLMTLITGLDLSLTGPLARTPRVSGQVDVVSLDVSVPDRLPATVQPLPGIRHVNAPPQTRARLAARAKREAAARRGRKAPPFLATLDLAVNAPGRITVRGRGIDAELGGSLRLTGTSAAPVANGAFAMRRGRIQIVGQRLDFARGRLTFAGDLTAPDLDFLAQSQAGDVTAKIAVTGPANQPDFAISSEPPLPQDEVLSRLLFKKASGGLSPFQALQLAQAVAQLSGGAGGPDVFESARKGLGLDSLDIQAGAKGGAAVGLSRALSERVNVGVRAGARPEDSAATITYDVTGRIKVQGEAGADGRTAVGVGAEWEY</sequence>
<evidence type="ECO:0000256" key="4">
    <source>
        <dbReference type="ARBA" id="ARBA00023136"/>
    </source>
</evidence>
<comment type="subcellular location">
    <subcellularLocation>
        <location evidence="1">Membrane</location>
        <topology evidence="1">Single-pass membrane protein</topology>
    </subcellularLocation>
</comment>
<dbReference type="GO" id="GO:0097347">
    <property type="term" value="C:TAM protein secretion complex"/>
    <property type="evidence" value="ECO:0007669"/>
    <property type="project" value="TreeGrafter"/>
</dbReference>
<feature type="domain" description="Translocation and assembly module TamB C-terminal" evidence="5">
    <location>
        <begin position="1117"/>
        <end position="1469"/>
    </location>
</feature>
<keyword evidence="3" id="KW-1133">Transmembrane helix</keyword>
<dbReference type="Proteomes" id="UP000305267">
    <property type="component" value="Unassembled WGS sequence"/>
</dbReference>
<gene>
    <name evidence="6" type="ORF">FF100_33725</name>
</gene>
<reference evidence="6 7" key="1">
    <citation type="submission" date="2019-06" db="EMBL/GenBank/DDBJ databases">
        <title>Genome of Methylobacterium sp. 17Sr1-39.</title>
        <authorList>
            <person name="Seo T."/>
        </authorList>
    </citation>
    <scope>NUCLEOTIDE SEQUENCE [LARGE SCALE GENOMIC DNA]</scope>
    <source>
        <strain evidence="6 7">17Sr1-39</strain>
    </source>
</reference>
<comment type="caution">
    <text evidence="6">The sequence shown here is derived from an EMBL/GenBank/DDBJ whole genome shotgun (WGS) entry which is preliminary data.</text>
</comment>
<keyword evidence="4" id="KW-0472">Membrane</keyword>
<evidence type="ECO:0000259" key="5">
    <source>
        <dbReference type="Pfam" id="PF04357"/>
    </source>
</evidence>
<dbReference type="Pfam" id="PF04357">
    <property type="entry name" value="TamB"/>
    <property type="match status" value="1"/>
</dbReference>
<dbReference type="InterPro" id="IPR007452">
    <property type="entry name" value="TamB_C"/>
</dbReference>
<evidence type="ECO:0000313" key="7">
    <source>
        <dbReference type="Proteomes" id="UP000305267"/>
    </source>
</evidence>
<dbReference type="PANTHER" id="PTHR36985">
    <property type="entry name" value="TRANSLOCATION AND ASSEMBLY MODULE SUBUNIT TAMB"/>
    <property type="match status" value="1"/>
</dbReference>
<dbReference type="PANTHER" id="PTHR36985:SF1">
    <property type="entry name" value="TRANSLOCATION AND ASSEMBLY MODULE SUBUNIT TAMB"/>
    <property type="match status" value="1"/>
</dbReference>
<organism evidence="6 7">
    <name type="scientific">Methylobacterium terricola</name>
    <dbReference type="NCBI Taxonomy" id="2583531"/>
    <lineage>
        <taxon>Bacteria</taxon>
        <taxon>Pseudomonadati</taxon>
        <taxon>Pseudomonadota</taxon>
        <taxon>Alphaproteobacteria</taxon>
        <taxon>Hyphomicrobiales</taxon>
        <taxon>Methylobacteriaceae</taxon>
        <taxon>Methylobacterium</taxon>
    </lineage>
</organism>
<protein>
    <recommendedName>
        <fullName evidence="5">Translocation and assembly module TamB C-terminal domain-containing protein</fullName>
    </recommendedName>
</protein>
<evidence type="ECO:0000313" key="6">
    <source>
        <dbReference type="EMBL" id="TNC06900.1"/>
    </source>
</evidence>
<evidence type="ECO:0000256" key="2">
    <source>
        <dbReference type="ARBA" id="ARBA00022692"/>
    </source>
</evidence>
<keyword evidence="7" id="KW-1185">Reference proteome</keyword>
<accession>A0A5C4L5Q1</accession>
<keyword evidence="2" id="KW-0812">Transmembrane</keyword>
<evidence type="ECO:0000256" key="3">
    <source>
        <dbReference type="ARBA" id="ARBA00022989"/>
    </source>
</evidence>
<dbReference type="GO" id="GO:0009306">
    <property type="term" value="P:protein secretion"/>
    <property type="evidence" value="ECO:0007669"/>
    <property type="project" value="InterPro"/>
</dbReference>
<dbReference type="OrthoDB" id="7784409at2"/>
<dbReference type="EMBL" id="VDDA01000043">
    <property type="protein sequence ID" value="TNC06900.1"/>
    <property type="molecule type" value="Genomic_DNA"/>
</dbReference>
<name>A0A5C4L5Q1_9HYPH</name>